<name>E6XAD0_CELAD</name>
<dbReference type="Proteomes" id="UP000008634">
    <property type="component" value="Chromosome"/>
</dbReference>
<dbReference type="RefSeq" id="WP_013550310.1">
    <property type="nucleotide sequence ID" value="NC_014934.1"/>
</dbReference>
<organism evidence="2 3">
    <name type="scientific">Cellulophaga algicola (strain DSM 14237 / IC166 / ACAM 630)</name>
    <dbReference type="NCBI Taxonomy" id="688270"/>
    <lineage>
        <taxon>Bacteria</taxon>
        <taxon>Pseudomonadati</taxon>
        <taxon>Bacteroidota</taxon>
        <taxon>Flavobacteriia</taxon>
        <taxon>Flavobacteriales</taxon>
        <taxon>Flavobacteriaceae</taxon>
        <taxon>Cellulophaga</taxon>
    </lineage>
</organism>
<dbReference type="AlphaFoldDB" id="E6XAD0"/>
<protein>
    <recommendedName>
        <fullName evidence="4">Lipoprotein</fullName>
    </recommendedName>
</protein>
<evidence type="ECO:0008006" key="4">
    <source>
        <dbReference type="Google" id="ProtNLM"/>
    </source>
</evidence>
<proteinExistence type="predicted"/>
<feature type="signal peptide" evidence="1">
    <location>
        <begin position="1"/>
        <end position="21"/>
    </location>
</feature>
<dbReference type="eggNOG" id="ENOG5032Y35">
    <property type="taxonomic scope" value="Bacteria"/>
</dbReference>
<dbReference type="PROSITE" id="PS51257">
    <property type="entry name" value="PROKAR_LIPOPROTEIN"/>
    <property type="match status" value="1"/>
</dbReference>
<sequence length="140" mass="16096">MRNLFAFSMMLLIVLSFTGCSLEDTENFRFVAFPIESVELPESFELNETYEIKVKYLRGSDCAFFEGFDIVNEETTVRNVAAIGSMLSDSDDCKEVLEEVETSFNFIVLYQDTYLFKFYTGEDAEGEPLYLEIEVPVNAY</sequence>
<gene>
    <name evidence="2" type="ordered locus">Celal_1518</name>
</gene>
<evidence type="ECO:0000313" key="3">
    <source>
        <dbReference type="Proteomes" id="UP000008634"/>
    </source>
</evidence>
<dbReference type="EMBL" id="CP002453">
    <property type="protein sequence ID" value="ADV48829.1"/>
    <property type="molecule type" value="Genomic_DNA"/>
</dbReference>
<dbReference type="HOGENOM" id="CLU_145489_0_0_10"/>
<accession>E6XAD0</accession>
<keyword evidence="1" id="KW-0732">Signal</keyword>
<evidence type="ECO:0000313" key="2">
    <source>
        <dbReference type="EMBL" id="ADV48829.1"/>
    </source>
</evidence>
<reference evidence="2 3" key="1">
    <citation type="journal article" date="2010" name="Stand. Genomic Sci.">
        <title>Complete genome sequence of Cellulophaga algicola type strain (IC166).</title>
        <authorList>
            <person name="Abt B."/>
            <person name="Lu M."/>
            <person name="Misra M."/>
            <person name="Han C."/>
            <person name="Nolan M."/>
            <person name="Lucas S."/>
            <person name="Hammon N."/>
            <person name="Deshpande S."/>
            <person name="Cheng J.F."/>
            <person name="Tapia R."/>
            <person name="Goodwin L."/>
            <person name="Pitluck S."/>
            <person name="Liolios K."/>
            <person name="Pagani I."/>
            <person name="Ivanova N."/>
            <person name="Mavromatis K."/>
            <person name="Ovchinikova G."/>
            <person name="Pati A."/>
            <person name="Chen A."/>
            <person name="Palaniappan K."/>
            <person name="Land M."/>
            <person name="Hauser L."/>
            <person name="Chang Y.J."/>
            <person name="Jeffries C.D."/>
            <person name="Detter J.C."/>
            <person name="Brambilla E."/>
            <person name="Rohde M."/>
            <person name="Tindall B.J."/>
            <person name="Goker M."/>
            <person name="Woyke T."/>
            <person name="Bristow J."/>
            <person name="Eisen J.A."/>
            <person name="Markowitz V."/>
            <person name="Hugenholtz P."/>
            <person name="Kyrpides N.C."/>
            <person name="Klenk H.P."/>
            <person name="Lapidus A."/>
        </authorList>
    </citation>
    <scope>NUCLEOTIDE SEQUENCE [LARGE SCALE GENOMIC DNA]</scope>
    <source>
        <strain evidence="3">DSM 14237 / IC166 / ACAM 630</strain>
    </source>
</reference>
<keyword evidence="3" id="KW-1185">Reference proteome</keyword>
<feature type="chain" id="PRO_5003212781" description="Lipoprotein" evidence="1">
    <location>
        <begin position="22"/>
        <end position="140"/>
    </location>
</feature>
<dbReference type="STRING" id="688270.Celal_1518"/>
<dbReference type="KEGG" id="cao:Celal_1518"/>
<evidence type="ECO:0000256" key="1">
    <source>
        <dbReference type="SAM" id="SignalP"/>
    </source>
</evidence>